<dbReference type="Gene3D" id="1.10.1790.10">
    <property type="entry name" value="PRD domain"/>
    <property type="match status" value="1"/>
</dbReference>
<organism evidence="2 3">
    <name type="scientific">Peribacillus simplex</name>
    <dbReference type="NCBI Taxonomy" id="1478"/>
    <lineage>
        <taxon>Bacteria</taxon>
        <taxon>Bacillati</taxon>
        <taxon>Bacillota</taxon>
        <taxon>Bacilli</taxon>
        <taxon>Bacillales</taxon>
        <taxon>Bacillaceae</taxon>
        <taxon>Peribacillus</taxon>
    </lineage>
</organism>
<gene>
    <name evidence="2" type="ORF">SAMN05878482_10779</name>
</gene>
<proteinExistence type="predicted"/>
<protein>
    <submittedName>
        <fullName evidence="2">PRD domain protein EF_0829/AHA_3910</fullName>
    </submittedName>
</protein>
<name>A0A9X8RCP3_9BACI</name>
<dbReference type="Proteomes" id="UP000185829">
    <property type="component" value="Unassembled WGS sequence"/>
</dbReference>
<dbReference type="EMBL" id="FTMX01000007">
    <property type="protein sequence ID" value="SIR91679.1"/>
    <property type="molecule type" value="Genomic_DNA"/>
</dbReference>
<evidence type="ECO:0000313" key="3">
    <source>
        <dbReference type="Proteomes" id="UP000185829"/>
    </source>
</evidence>
<dbReference type="GO" id="GO:0006355">
    <property type="term" value="P:regulation of DNA-templated transcription"/>
    <property type="evidence" value="ECO:0007669"/>
    <property type="project" value="InterPro"/>
</dbReference>
<evidence type="ECO:0000313" key="2">
    <source>
        <dbReference type="EMBL" id="SIR91679.1"/>
    </source>
</evidence>
<dbReference type="SUPFAM" id="SSF63520">
    <property type="entry name" value="PTS-regulatory domain, PRD"/>
    <property type="match status" value="1"/>
</dbReference>
<reference evidence="2 3" key="1">
    <citation type="submission" date="2017-01" db="EMBL/GenBank/DDBJ databases">
        <authorList>
            <person name="Varghese N."/>
            <person name="Submissions S."/>
        </authorList>
    </citation>
    <scope>NUCLEOTIDE SEQUENCE [LARGE SCALE GENOMIC DNA]</scope>
    <source>
        <strain evidence="2 3">RUG2-6</strain>
    </source>
</reference>
<dbReference type="PROSITE" id="PS51372">
    <property type="entry name" value="PRD_2"/>
    <property type="match status" value="1"/>
</dbReference>
<comment type="caution">
    <text evidence="2">The sequence shown here is derived from an EMBL/GenBank/DDBJ whole genome shotgun (WGS) entry which is preliminary data.</text>
</comment>
<feature type="domain" description="PRD" evidence="1">
    <location>
        <begin position="13"/>
        <end position="114"/>
    </location>
</feature>
<dbReference type="InterPro" id="IPR011608">
    <property type="entry name" value="PRD"/>
</dbReference>
<dbReference type="InterPro" id="IPR020044">
    <property type="entry name" value="PRD_EF0829/AHA3910"/>
</dbReference>
<dbReference type="InterPro" id="IPR036634">
    <property type="entry name" value="PRD_sf"/>
</dbReference>
<dbReference type="NCBIfam" id="TIGR03582">
    <property type="entry name" value="EF_0829"/>
    <property type="match status" value="1"/>
</dbReference>
<sequence>MLELNHKEIKQMILKSDDEEKCREIFNRLQVFIRENEMQPTDVQWLSLVSHVTAMVNRSVNGEVIQSFHASLFSEVSPASIEMAEKVCGWLTSLQVDEKYLLSIHFENIKNNKQ</sequence>
<evidence type="ECO:0000259" key="1">
    <source>
        <dbReference type="PROSITE" id="PS51372"/>
    </source>
</evidence>
<accession>A0A9X8RCP3</accession>
<dbReference type="AlphaFoldDB" id="A0A9X8RCP3"/>